<comment type="subcellular location">
    <subcellularLocation>
        <location evidence="1">Membrane</location>
        <topology evidence="1">Single-pass membrane protein</topology>
    </subcellularLocation>
</comment>
<reference evidence="6" key="1">
    <citation type="journal article" date="2017" name="Nature">
        <title>The genome of Chenopodium quinoa.</title>
        <authorList>
            <person name="Jarvis D.E."/>
            <person name="Ho Y.S."/>
            <person name="Lightfoot D.J."/>
            <person name="Schmoeckel S.M."/>
            <person name="Li B."/>
            <person name="Borm T.J.A."/>
            <person name="Ohyanagi H."/>
            <person name="Mineta K."/>
            <person name="Michell C.T."/>
            <person name="Saber N."/>
            <person name="Kharbatia N.M."/>
            <person name="Rupper R.R."/>
            <person name="Sharp A.R."/>
            <person name="Dally N."/>
            <person name="Boughton B.A."/>
            <person name="Woo Y.H."/>
            <person name="Gao G."/>
            <person name="Schijlen E.G.W.M."/>
            <person name="Guo X."/>
            <person name="Momin A.A."/>
            <person name="Negrao S."/>
            <person name="Al-Babili S."/>
            <person name="Gehring C."/>
            <person name="Roessner U."/>
            <person name="Jung C."/>
            <person name="Murphy K."/>
            <person name="Arold S.T."/>
            <person name="Gojobori T."/>
            <person name="van der Linden C.G."/>
            <person name="van Loo E.N."/>
            <person name="Jellen E.N."/>
            <person name="Maughan P.J."/>
            <person name="Tester M."/>
        </authorList>
    </citation>
    <scope>NUCLEOTIDE SEQUENCE [LARGE SCALE GENOMIC DNA]</scope>
    <source>
        <strain evidence="6">cv. PI 614886</strain>
    </source>
</reference>
<gene>
    <name evidence="6" type="primary">LOC110714507</name>
</gene>
<dbReference type="AlphaFoldDB" id="A0A803KZD8"/>
<organism evidence="6 7">
    <name type="scientific">Chenopodium quinoa</name>
    <name type="common">Quinoa</name>
    <dbReference type="NCBI Taxonomy" id="63459"/>
    <lineage>
        <taxon>Eukaryota</taxon>
        <taxon>Viridiplantae</taxon>
        <taxon>Streptophyta</taxon>
        <taxon>Embryophyta</taxon>
        <taxon>Tracheophyta</taxon>
        <taxon>Spermatophyta</taxon>
        <taxon>Magnoliopsida</taxon>
        <taxon>eudicotyledons</taxon>
        <taxon>Gunneridae</taxon>
        <taxon>Pentapetalae</taxon>
        <taxon>Caryophyllales</taxon>
        <taxon>Chenopodiaceae</taxon>
        <taxon>Chenopodioideae</taxon>
        <taxon>Atripliceae</taxon>
        <taxon>Chenopodium</taxon>
    </lineage>
</organism>
<dbReference type="RefSeq" id="XP_021748731.1">
    <property type="nucleotide sequence ID" value="XM_021893039.1"/>
</dbReference>
<dbReference type="EnsemblPlants" id="AUR62004397-RA">
    <property type="protein sequence ID" value="AUR62004397-RA:cds"/>
    <property type="gene ID" value="AUR62004397"/>
</dbReference>
<evidence type="ECO:0000313" key="7">
    <source>
        <dbReference type="Proteomes" id="UP000596660"/>
    </source>
</evidence>
<keyword evidence="3" id="KW-1133">Transmembrane helix</keyword>
<reference evidence="6" key="2">
    <citation type="submission" date="2021-03" db="UniProtKB">
        <authorList>
            <consortium name="EnsemblPlants"/>
        </authorList>
    </citation>
    <scope>IDENTIFICATION</scope>
</reference>
<protein>
    <submittedName>
        <fullName evidence="6">Uncharacterized protein</fullName>
    </submittedName>
</protein>
<dbReference type="Pfam" id="PF05633">
    <property type="entry name" value="ROH1-like"/>
    <property type="match status" value="1"/>
</dbReference>
<sequence>MSRPQEPHRPFFPHGNPFRMILPKSSYLSPKVQALLNKFEDTLAGRLRRLVPKHKDEIFSFSWMILAIQSLSETHNDIKSLITDLELPVVDWDDKWIDVYLDNSVKLLDICIALCSELSRLSQGQLLLHCLQRNLDQNSSCEISKAKSSIDSWRNHIGTKNPRIENCFPIIDKLMESLELPKVKNSAKGKALMRAMYGVKVHTLFVCGAFISAFTGSDKKLVDLQVAGTHMWAEAYNDLQMFVYREIRNLVSSGRNVLLKELEAVDTIVGEIYPMIQEGTKPLKIELFQNSVVELGTRADKLSSGLDLLAKEVDGFFQIVLSGRDALLGNLRVSSSVFDSPKKLKEEQLVR</sequence>
<dbReference type="InterPro" id="IPR008511">
    <property type="entry name" value="ROH1-like"/>
</dbReference>
<evidence type="ECO:0000256" key="2">
    <source>
        <dbReference type="ARBA" id="ARBA00022692"/>
    </source>
</evidence>
<evidence type="ECO:0000256" key="1">
    <source>
        <dbReference type="ARBA" id="ARBA00004167"/>
    </source>
</evidence>
<dbReference type="Proteomes" id="UP000596660">
    <property type="component" value="Unplaced"/>
</dbReference>
<evidence type="ECO:0000256" key="4">
    <source>
        <dbReference type="ARBA" id="ARBA00023136"/>
    </source>
</evidence>
<dbReference type="Gramene" id="AUR62004397-RA">
    <property type="protein sequence ID" value="AUR62004397-RA:cds"/>
    <property type="gene ID" value="AUR62004397"/>
</dbReference>
<keyword evidence="7" id="KW-1185">Reference proteome</keyword>
<name>A0A803KZD8_CHEQI</name>
<dbReference type="PANTHER" id="PTHR31509">
    <property type="entry name" value="BPS1-LIKE PROTEIN"/>
    <property type="match status" value="1"/>
</dbReference>
<evidence type="ECO:0000256" key="5">
    <source>
        <dbReference type="ARBA" id="ARBA00035114"/>
    </source>
</evidence>
<dbReference type="OMA" id="FKDCVME"/>
<keyword evidence="4" id="KW-0472">Membrane</keyword>
<dbReference type="OrthoDB" id="694709at2759"/>
<dbReference type="KEGG" id="cqi:110714507"/>
<proteinExistence type="inferred from homology"/>
<evidence type="ECO:0000256" key="3">
    <source>
        <dbReference type="ARBA" id="ARBA00022989"/>
    </source>
</evidence>
<evidence type="ECO:0000313" key="6">
    <source>
        <dbReference type="EnsemblPlants" id="AUR62004397-RA:cds"/>
    </source>
</evidence>
<comment type="similarity">
    <text evidence="5">Belongs to the ROH1 family.</text>
</comment>
<dbReference type="GeneID" id="110714507"/>
<dbReference type="GO" id="GO:0016020">
    <property type="term" value="C:membrane"/>
    <property type="evidence" value="ECO:0007669"/>
    <property type="project" value="UniProtKB-SubCell"/>
</dbReference>
<accession>A0A803KZD8</accession>
<keyword evidence="2" id="KW-0812">Transmembrane</keyword>